<dbReference type="AlphaFoldDB" id="A0A821I0J0"/>
<dbReference type="Gene3D" id="3.80.10.10">
    <property type="entry name" value="Ribonuclease Inhibitor"/>
    <property type="match status" value="1"/>
</dbReference>
<feature type="non-terminal residue" evidence="1">
    <location>
        <position position="353"/>
    </location>
</feature>
<comment type="caution">
    <text evidence="1">The sequence shown here is derived from an EMBL/GenBank/DDBJ whole genome shotgun (WGS) entry which is preliminary data.</text>
</comment>
<dbReference type="InterPro" id="IPR032675">
    <property type="entry name" value="LRR_dom_sf"/>
</dbReference>
<reference evidence="1" key="1">
    <citation type="submission" date="2021-02" db="EMBL/GenBank/DDBJ databases">
        <authorList>
            <person name="Nowell W R."/>
        </authorList>
    </citation>
    <scope>NUCLEOTIDE SEQUENCE</scope>
</reference>
<accession>A0A821I0J0</accession>
<protein>
    <submittedName>
        <fullName evidence="1">Uncharacterized protein</fullName>
    </submittedName>
</protein>
<sequence length="353" mass="40905">MSRYINDFKVMGGKFDQKTEEAIVIGVNVTESNINMICDALTKGFNIVKLNFQDCSFYEGYLETLFDTIINRSSIRCLNMTTVRVRSYVGMVKYTCKNMVVELKNQSLKVRFNDSYHNGNIPMLNQLLLRNKIHRTLNISACDFLGHESDLQRCFESNRTVTELIVEYSNNIDILNTIFNSKTNALHQLKLPQSLSIPSILSPFCELLKKNTTLVEIDLMDYTGFKEEAFIIKLLDLLREHKSIRYLSLHVEDIQLSNQKETYMIKSLRRDKFIARLCISASIVSREFIEALYHASKVNDTLTYMNFYNSQVNDGDKAQLHSLYETGNLLQLGFYEQSRWHITVGESNERPSR</sequence>
<dbReference type="EMBL" id="CAJOBP010034352">
    <property type="protein sequence ID" value="CAF4696862.1"/>
    <property type="molecule type" value="Genomic_DNA"/>
</dbReference>
<gene>
    <name evidence="1" type="ORF">UJA718_LOCUS36039</name>
</gene>
<proteinExistence type="predicted"/>
<evidence type="ECO:0000313" key="1">
    <source>
        <dbReference type="EMBL" id="CAF4696862.1"/>
    </source>
</evidence>
<organism evidence="1 2">
    <name type="scientific">Rotaria socialis</name>
    <dbReference type="NCBI Taxonomy" id="392032"/>
    <lineage>
        <taxon>Eukaryota</taxon>
        <taxon>Metazoa</taxon>
        <taxon>Spiralia</taxon>
        <taxon>Gnathifera</taxon>
        <taxon>Rotifera</taxon>
        <taxon>Eurotatoria</taxon>
        <taxon>Bdelloidea</taxon>
        <taxon>Philodinida</taxon>
        <taxon>Philodinidae</taxon>
        <taxon>Rotaria</taxon>
    </lineage>
</organism>
<dbReference type="SUPFAM" id="SSF52047">
    <property type="entry name" value="RNI-like"/>
    <property type="match status" value="1"/>
</dbReference>
<name>A0A821I0J0_9BILA</name>
<dbReference type="Proteomes" id="UP000663873">
    <property type="component" value="Unassembled WGS sequence"/>
</dbReference>
<evidence type="ECO:0000313" key="2">
    <source>
        <dbReference type="Proteomes" id="UP000663873"/>
    </source>
</evidence>
<keyword evidence="2" id="KW-1185">Reference proteome</keyword>